<feature type="transmembrane region" description="Helical" evidence="8">
    <location>
        <begin position="309"/>
        <end position="331"/>
    </location>
</feature>
<feature type="domain" description="Mechanosensitive ion channel MscS" evidence="9">
    <location>
        <begin position="573"/>
        <end position="637"/>
    </location>
</feature>
<keyword evidence="4 8" id="KW-0812">Transmembrane</keyword>
<dbReference type="InterPro" id="IPR023408">
    <property type="entry name" value="MscS_beta-dom_sf"/>
</dbReference>
<keyword evidence="6 8" id="KW-0472">Membrane</keyword>
<feature type="transmembrane region" description="Helical" evidence="8">
    <location>
        <begin position="399"/>
        <end position="419"/>
    </location>
</feature>
<comment type="subcellular location">
    <subcellularLocation>
        <location evidence="1">Cell membrane</location>
        <topology evidence="1">Multi-pass membrane protein</topology>
    </subcellularLocation>
</comment>
<organism evidence="12 13">
    <name type="scientific">Jiella sonneratiae</name>
    <dbReference type="NCBI Taxonomy" id="2816856"/>
    <lineage>
        <taxon>Bacteria</taxon>
        <taxon>Pseudomonadati</taxon>
        <taxon>Pseudomonadota</taxon>
        <taxon>Alphaproteobacteria</taxon>
        <taxon>Hyphomicrobiales</taxon>
        <taxon>Aurantimonadaceae</taxon>
        <taxon>Jiella</taxon>
    </lineage>
</organism>
<dbReference type="InterPro" id="IPR011066">
    <property type="entry name" value="MscS_channel_C_sf"/>
</dbReference>
<accession>A0ABS3J925</accession>
<sequence length="809" mass="87672">MNSRSPRHAAARRLSAPFAAVVLLFLAFLPLAASAQSLPGLSGGSSAPAETKTDAKADEPSLDDLIKILENDDTRKKLVESLKAAAYEAPANGDAGKTAPENADKPAEIVRSLPGRVAEYSRMVIGAVVESFQEVPQYINLSVEMLSGARSIDIPSILQAILPVALVALAVFAILFLGRYLERGIFSRLAHRAEHAGPISKLAYLVLSGLIEAFVVLVSWACGYLVATLYNGVRPIFAQALFLNAFLLVEMIKVGLSAFVAPNYPALRLTPFSNRQASYWYFWISRLVSILGYTFLFVAPIVQWASTQAAAAATQFIVAFGSLCLAVGLILKNRGVVRERLKRARKNGDTSFRAFVHALVGQIWWVLAIVAAISLFVVWLQSPEDGLSFVAVAAGKSVAAMALGGLLFSVLSRMIAHGVTIPQELKYRLPLLERRLNGFVPKLLTIFSIVVVLVVVTYIFDSWEISRFGTWFASNTGQTIVSGFLGALLIVVVAVAIYLGVSSWIEYRLNPNYGKVPTARERTLLSLFRNAFTITLIVVISMLVLSQIGIDIAPLLAGAGVVGLAIGFGAQKLVQDIITGAFIQIQNAMNEGDVVELNGVSGVVEQLTVRSVGLRSVDGTWYLIPFSSVDQVANFSKDFAYYVADIGVAYRENVEDVKAMMVDAFEELKGTNVGENLISGFDMWGVNELGDSAVVVRGRVMTKPGTQWGVGRAYREIVKRMSDERGIEIPFPHMTIWFGEGRDGKAPPIRLRDEARNRPRIDGRTAETAETAGRDRDDSDLSRHGTSEADGRPIPPDATDIESASGGRG</sequence>
<comment type="similarity">
    <text evidence="2">Belongs to the MscS (TC 1.A.23) family.</text>
</comment>
<evidence type="ECO:0000256" key="3">
    <source>
        <dbReference type="ARBA" id="ARBA00022475"/>
    </source>
</evidence>
<evidence type="ECO:0000256" key="7">
    <source>
        <dbReference type="SAM" id="MobiDB-lite"/>
    </source>
</evidence>
<evidence type="ECO:0000313" key="12">
    <source>
        <dbReference type="EMBL" id="MBO0905635.1"/>
    </source>
</evidence>
<reference evidence="12 13" key="1">
    <citation type="submission" date="2021-03" db="EMBL/GenBank/DDBJ databases">
        <title>Whole genome sequence of Jiella sp. MQZ13P-4.</title>
        <authorList>
            <person name="Tuo L."/>
        </authorList>
    </citation>
    <scope>NUCLEOTIDE SEQUENCE [LARGE SCALE GENOMIC DNA]</scope>
    <source>
        <strain evidence="12 13">MQZ13P-4</strain>
    </source>
</reference>
<dbReference type="InterPro" id="IPR057485">
    <property type="entry name" value="YbiO-like_TM1"/>
</dbReference>
<evidence type="ECO:0000256" key="8">
    <source>
        <dbReference type="SAM" id="Phobius"/>
    </source>
</evidence>
<feature type="transmembrane region" description="Helical" evidence="8">
    <location>
        <begin position="439"/>
        <end position="460"/>
    </location>
</feature>
<evidence type="ECO:0000259" key="11">
    <source>
        <dbReference type="Pfam" id="PF25392"/>
    </source>
</evidence>
<dbReference type="InterPro" id="IPR011014">
    <property type="entry name" value="MscS_channel_TM-2"/>
</dbReference>
<dbReference type="SUPFAM" id="SSF50182">
    <property type="entry name" value="Sm-like ribonucleoproteins"/>
    <property type="match status" value="1"/>
</dbReference>
<feature type="transmembrane region" description="Helical" evidence="8">
    <location>
        <begin position="552"/>
        <end position="570"/>
    </location>
</feature>
<feature type="transmembrane region" description="Helical" evidence="8">
    <location>
        <begin position="202"/>
        <end position="230"/>
    </location>
</feature>
<feature type="transmembrane region" description="Helical" evidence="8">
    <location>
        <begin position="280"/>
        <end position="303"/>
    </location>
</feature>
<feature type="transmembrane region" description="Helical" evidence="8">
    <location>
        <begin position="480"/>
        <end position="505"/>
    </location>
</feature>
<gene>
    <name evidence="12" type="ORF">J1C47_18475</name>
</gene>
<keyword evidence="3" id="KW-1003">Cell membrane</keyword>
<feature type="transmembrane region" description="Helical" evidence="8">
    <location>
        <begin position="526"/>
        <end position="546"/>
    </location>
</feature>
<dbReference type="RefSeq" id="WP_207352266.1">
    <property type="nucleotide sequence ID" value="NZ_JAFMPY010000023.1"/>
</dbReference>
<dbReference type="SUPFAM" id="SSF82861">
    <property type="entry name" value="Mechanosensitive channel protein MscS (YggB), transmembrane region"/>
    <property type="match status" value="1"/>
</dbReference>
<proteinExistence type="inferred from homology"/>
<evidence type="ECO:0000256" key="2">
    <source>
        <dbReference type="ARBA" id="ARBA00008017"/>
    </source>
</evidence>
<feature type="transmembrane region" description="Helical" evidence="8">
    <location>
        <begin position="160"/>
        <end position="181"/>
    </location>
</feature>
<dbReference type="PANTHER" id="PTHR30460:SF0">
    <property type="entry name" value="MODERATE CONDUCTANCE MECHANOSENSITIVE CHANNEL YBIO"/>
    <property type="match status" value="1"/>
</dbReference>
<dbReference type="Proteomes" id="UP000664288">
    <property type="component" value="Unassembled WGS sequence"/>
</dbReference>
<comment type="caution">
    <text evidence="12">The sequence shown here is derived from an EMBL/GenBank/DDBJ whole genome shotgun (WGS) entry which is preliminary data.</text>
</comment>
<dbReference type="Pfam" id="PF00924">
    <property type="entry name" value="MS_channel_2nd"/>
    <property type="match status" value="1"/>
</dbReference>
<keyword evidence="5 8" id="KW-1133">Transmembrane helix</keyword>
<evidence type="ECO:0000256" key="5">
    <source>
        <dbReference type="ARBA" id="ARBA00022989"/>
    </source>
</evidence>
<feature type="transmembrane region" description="Helical" evidence="8">
    <location>
        <begin position="236"/>
        <end position="260"/>
    </location>
</feature>
<protein>
    <submittedName>
        <fullName evidence="12">Mechanosensitive ion channel</fullName>
    </submittedName>
</protein>
<evidence type="ECO:0000256" key="6">
    <source>
        <dbReference type="ARBA" id="ARBA00023136"/>
    </source>
</evidence>
<dbReference type="Gene3D" id="3.30.70.100">
    <property type="match status" value="1"/>
</dbReference>
<dbReference type="Pfam" id="PF25392">
    <property type="entry name" value="MS_channel_TM1"/>
    <property type="match status" value="1"/>
</dbReference>
<dbReference type="SUPFAM" id="SSF82689">
    <property type="entry name" value="Mechanosensitive channel protein MscS (YggB), C-terminal domain"/>
    <property type="match status" value="1"/>
</dbReference>
<dbReference type="InterPro" id="IPR010920">
    <property type="entry name" value="LSM_dom_sf"/>
</dbReference>
<evidence type="ECO:0000259" key="9">
    <source>
        <dbReference type="Pfam" id="PF00924"/>
    </source>
</evidence>
<dbReference type="Gene3D" id="2.30.30.60">
    <property type="match status" value="1"/>
</dbReference>
<feature type="domain" description="Mechanosensitive ion channel transmembrane helices 2/3" evidence="10">
    <location>
        <begin position="531"/>
        <end position="571"/>
    </location>
</feature>
<evidence type="ECO:0000256" key="1">
    <source>
        <dbReference type="ARBA" id="ARBA00004651"/>
    </source>
</evidence>
<feature type="domain" description="Moderate conductance mechanosensitive channel YbiO-like transmembrane helix 1" evidence="11">
    <location>
        <begin position="393"/>
        <end position="471"/>
    </location>
</feature>
<feature type="compositionally biased region" description="Basic and acidic residues" evidence="7">
    <location>
        <begin position="742"/>
        <end position="791"/>
    </location>
</feature>
<dbReference type="InterPro" id="IPR006685">
    <property type="entry name" value="MscS_channel_2nd"/>
</dbReference>
<dbReference type="PANTHER" id="PTHR30460">
    <property type="entry name" value="MODERATE CONDUCTANCE MECHANOSENSITIVE CHANNEL YBIO"/>
    <property type="match status" value="1"/>
</dbReference>
<evidence type="ECO:0000259" key="10">
    <source>
        <dbReference type="Pfam" id="PF21088"/>
    </source>
</evidence>
<dbReference type="Gene3D" id="1.10.287.1260">
    <property type="match status" value="1"/>
</dbReference>
<dbReference type="Pfam" id="PF21088">
    <property type="entry name" value="MS_channel_1st"/>
    <property type="match status" value="1"/>
</dbReference>
<evidence type="ECO:0000313" key="13">
    <source>
        <dbReference type="Proteomes" id="UP000664288"/>
    </source>
</evidence>
<feature type="region of interest" description="Disordered" evidence="7">
    <location>
        <begin position="742"/>
        <end position="809"/>
    </location>
</feature>
<dbReference type="InterPro" id="IPR045276">
    <property type="entry name" value="YbiO_bact"/>
</dbReference>
<evidence type="ECO:0000256" key="4">
    <source>
        <dbReference type="ARBA" id="ARBA00022692"/>
    </source>
</evidence>
<dbReference type="EMBL" id="JAFMPY010000023">
    <property type="protein sequence ID" value="MBO0905635.1"/>
    <property type="molecule type" value="Genomic_DNA"/>
</dbReference>
<dbReference type="InterPro" id="IPR049142">
    <property type="entry name" value="MS_channel_1st"/>
</dbReference>
<feature type="transmembrane region" description="Helical" evidence="8">
    <location>
        <begin position="352"/>
        <end position="379"/>
    </location>
</feature>
<keyword evidence="13" id="KW-1185">Reference proteome</keyword>
<name>A0ABS3J925_9HYPH</name>